<feature type="transmembrane region" description="Helical" evidence="8">
    <location>
        <begin position="186"/>
        <end position="206"/>
    </location>
</feature>
<evidence type="ECO:0000256" key="7">
    <source>
        <dbReference type="ARBA" id="ARBA00023136"/>
    </source>
</evidence>
<dbReference type="InterPro" id="IPR000515">
    <property type="entry name" value="MetI-like"/>
</dbReference>
<dbReference type="PANTHER" id="PTHR30614:SF0">
    <property type="entry name" value="L-CYSTINE TRANSPORT SYSTEM PERMEASE PROTEIN TCYL"/>
    <property type="match status" value="1"/>
</dbReference>
<evidence type="ECO:0000259" key="9">
    <source>
        <dbReference type="PROSITE" id="PS50928"/>
    </source>
</evidence>
<dbReference type="Proteomes" id="UP000608530">
    <property type="component" value="Unassembled WGS sequence"/>
</dbReference>
<protein>
    <submittedName>
        <fullName evidence="10">ABC transporter permease subunit</fullName>
    </submittedName>
</protein>
<keyword evidence="4 8" id="KW-0812">Transmembrane</keyword>
<keyword evidence="5" id="KW-0029">Amino-acid transport</keyword>
<feature type="transmembrane region" description="Helical" evidence="8">
    <location>
        <begin position="155"/>
        <end position="174"/>
    </location>
</feature>
<evidence type="ECO:0000313" key="11">
    <source>
        <dbReference type="Proteomes" id="UP000608530"/>
    </source>
</evidence>
<dbReference type="PROSITE" id="PS50928">
    <property type="entry name" value="ABC_TM1"/>
    <property type="match status" value="1"/>
</dbReference>
<name>A0A934Q5Q4_9MICO</name>
<dbReference type="InterPro" id="IPR035906">
    <property type="entry name" value="MetI-like_sf"/>
</dbReference>
<dbReference type="SUPFAM" id="SSF161098">
    <property type="entry name" value="MetI-like"/>
    <property type="match status" value="1"/>
</dbReference>
<comment type="caution">
    <text evidence="10">The sequence shown here is derived from an EMBL/GenBank/DDBJ whole genome shotgun (WGS) entry which is preliminary data.</text>
</comment>
<feature type="transmembrane region" description="Helical" evidence="8">
    <location>
        <begin position="20"/>
        <end position="41"/>
    </location>
</feature>
<dbReference type="AlphaFoldDB" id="A0A934Q5Q4"/>
<keyword evidence="7 8" id="KW-0472">Membrane</keyword>
<evidence type="ECO:0000256" key="1">
    <source>
        <dbReference type="ARBA" id="ARBA00004651"/>
    </source>
</evidence>
<feature type="domain" description="ABC transmembrane type-1" evidence="9">
    <location>
        <begin position="16"/>
        <end position="199"/>
    </location>
</feature>
<evidence type="ECO:0000313" key="10">
    <source>
        <dbReference type="EMBL" id="MBK0418799.1"/>
    </source>
</evidence>
<dbReference type="GO" id="GO:0022857">
    <property type="term" value="F:transmembrane transporter activity"/>
    <property type="evidence" value="ECO:0007669"/>
    <property type="project" value="InterPro"/>
</dbReference>
<proteinExistence type="predicted"/>
<keyword evidence="6 8" id="KW-1133">Transmembrane helix</keyword>
<evidence type="ECO:0000256" key="4">
    <source>
        <dbReference type="ARBA" id="ARBA00022692"/>
    </source>
</evidence>
<feature type="transmembrane region" description="Helical" evidence="8">
    <location>
        <begin position="48"/>
        <end position="72"/>
    </location>
</feature>
<gene>
    <name evidence="10" type="ORF">JD276_07100</name>
</gene>
<keyword evidence="11" id="KW-1185">Reference proteome</keyword>
<reference evidence="10" key="1">
    <citation type="submission" date="2020-12" db="EMBL/GenBank/DDBJ databases">
        <title>Leucobacter sp. CAS1, isolated from Chromium sludge.</title>
        <authorList>
            <person name="Xu Z."/>
        </authorList>
    </citation>
    <scope>NUCLEOTIDE SEQUENCE</scope>
    <source>
        <strain evidence="10">CSA1</strain>
    </source>
</reference>
<sequence>MLSDLWHFLPGFLQGLWVTVWVGLASILTMLVTGVALFLLLRTQHRVVGGAIAFLIEFLRSGSAVVGVFWVFYALPLFIPGAELSGAVSALIVLGISGGAYASEILRGAAKGIPVQQLDACAVLNMGFWTREGRIVLPQVITSALPSLSALSVEVFKWTAVVSLVAVPDFLYWIGVARAQTGHTAMLYVIAVIVYFLLGRGVAAGYRLIGRSLGLGVAEPPRRSRGAREARLARAAMPVNVTAGGGYAHV</sequence>
<dbReference type="InterPro" id="IPR010065">
    <property type="entry name" value="AA_ABC_transptr_permease_3TM"/>
</dbReference>
<accession>A0A934Q5Q4</accession>
<dbReference type="GO" id="GO:0043190">
    <property type="term" value="C:ATP-binding cassette (ABC) transporter complex"/>
    <property type="evidence" value="ECO:0007669"/>
    <property type="project" value="InterPro"/>
</dbReference>
<dbReference type="GO" id="GO:0006865">
    <property type="term" value="P:amino acid transport"/>
    <property type="evidence" value="ECO:0007669"/>
    <property type="project" value="UniProtKB-KW"/>
</dbReference>
<keyword evidence="3" id="KW-1003">Cell membrane</keyword>
<dbReference type="PANTHER" id="PTHR30614">
    <property type="entry name" value="MEMBRANE COMPONENT OF AMINO ACID ABC TRANSPORTER"/>
    <property type="match status" value="1"/>
</dbReference>
<dbReference type="Gene3D" id="1.10.3720.10">
    <property type="entry name" value="MetI-like"/>
    <property type="match status" value="1"/>
</dbReference>
<evidence type="ECO:0000256" key="2">
    <source>
        <dbReference type="ARBA" id="ARBA00022448"/>
    </source>
</evidence>
<organism evidence="10 11">
    <name type="scientific">Leucobacter chromiisoli</name>
    <dbReference type="NCBI Taxonomy" id="2796471"/>
    <lineage>
        <taxon>Bacteria</taxon>
        <taxon>Bacillati</taxon>
        <taxon>Actinomycetota</taxon>
        <taxon>Actinomycetes</taxon>
        <taxon>Micrococcales</taxon>
        <taxon>Microbacteriaceae</taxon>
        <taxon>Leucobacter</taxon>
    </lineage>
</organism>
<dbReference type="EMBL" id="JAEHOH010000009">
    <property type="protein sequence ID" value="MBK0418799.1"/>
    <property type="molecule type" value="Genomic_DNA"/>
</dbReference>
<keyword evidence="2" id="KW-0813">Transport</keyword>
<evidence type="ECO:0000256" key="6">
    <source>
        <dbReference type="ARBA" id="ARBA00022989"/>
    </source>
</evidence>
<evidence type="ECO:0000256" key="3">
    <source>
        <dbReference type="ARBA" id="ARBA00022475"/>
    </source>
</evidence>
<evidence type="ECO:0000256" key="5">
    <source>
        <dbReference type="ARBA" id="ARBA00022970"/>
    </source>
</evidence>
<comment type="subcellular location">
    <subcellularLocation>
        <location evidence="1">Cell membrane</location>
        <topology evidence="1">Multi-pass membrane protein</topology>
    </subcellularLocation>
</comment>
<evidence type="ECO:0000256" key="8">
    <source>
        <dbReference type="SAM" id="Phobius"/>
    </source>
</evidence>
<dbReference type="CDD" id="cd06261">
    <property type="entry name" value="TM_PBP2"/>
    <property type="match status" value="1"/>
</dbReference>
<dbReference type="RefSeq" id="WP_200114949.1">
    <property type="nucleotide sequence ID" value="NZ_JAEHOH010000009.1"/>
</dbReference>
<dbReference type="InterPro" id="IPR043429">
    <property type="entry name" value="ArtM/GltK/GlnP/TcyL/YhdX-like"/>
</dbReference>
<dbReference type="NCBIfam" id="TIGR01726">
    <property type="entry name" value="HEQRo_perm_3TM"/>
    <property type="match status" value="1"/>
</dbReference>
<feature type="transmembrane region" description="Helical" evidence="8">
    <location>
        <begin position="84"/>
        <end position="102"/>
    </location>
</feature>